<evidence type="ECO:0000313" key="8">
    <source>
        <dbReference type="EMBL" id="GAQ87566.1"/>
    </source>
</evidence>
<dbReference type="PROSITE" id="PS00107">
    <property type="entry name" value="PROTEIN_KINASE_ATP"/>
    <property type="match status" value="1"/>
</dbReference>
<dbReference type="InterPro" id="IPR036537">
    <property type="entry name" value="Adaptor_Cbl_N_dom_sf"/>
</dbReference>
<dbReference type="InterPro" id="IPR051681">
    <property type="entry name" value="Ser/Thr_Kinases-Pseudokinases"/>
</dbReference>
<proteinExistence type="predicted"/>
<dbReference type="OrthoDB" id="535509at2759"/>
<dbReference type="InterPro" id="IPR008271">
    <property type="entry name" value="Ser/Thr_kinase_AS"/>
</dbReference>
<dbReference type="PROSITE" id="PS50011">
    <property type="entry name" value="PROTEIN_KINASE_DOM"/>
    <property type="match status" value="1"/>
</dbReference>
<dbReference type="InterPro" id="IPR000719">
    <property type="entry name" value="Prot_kinase_dom"/>
</dbReference>
<evidence type="ECO:0000256" key="6">
    <source>
        <dbReference type="SAM" id="MobiDB-lite"/>
    </source>
</evidence>
<organism evidence="8 9">
    <name type="scientific">Klebsormidium nitens</name>
    <name type="common">Green alga</name>
    <name type="synonym">Ulothrix nitens</name>
    <dbReference type="NCBI Taxonomy" id="105231"/>
    <lineage>
        <taxon>Eukaryota</taxon>
        <taxon>Viridiplantae</taxon>
        <taxon>Streptophyta</taxon>
        <taxon>Klebsormidiophyceae</taxon>
        <taxon>Klebsormidiales</taxon>
        <taxon>Klebsormidiaceae</taxon>
        <taxon>Klebsormidium</taxon>
    </lineage>
</organism>
<dbReference type="Gene3D" id="1.10.510.10">
    <property type="entry name" value="Transferase(Phosphotransferase) domain 1"/>
    <property type="match status" value="1"/>
</dbReference>
<dbReference type="EMBL" id="DF237310">
    <property type="protein sequence ID" value="GAQ87566.1"/>
    <property type="molecule type" value="Genomic_DNA"/>
</dbReference>
<dbReference type="SUPFAM" id="SSF56112">
    <property type="entry name" value="Protein kinase-like (PK-like)"/>
    <property type="match status" value="1"/>
</dbReference>
<dbReference type="Pfam" id="PF00069">
    <property type="entry name" value="Pkinase"/>
    <property type="match status" value="1"/>
</dbReference>
<feature type="compositionally biased region" description="Polar residues" evidence="6">
    <location>
        <begin position="502"/>
        <end position="517"/>
    </location>
</feature>
<evidence type="ECO:0000256" key="5">
    <source>
        <dbReference type="PROSITE-ProRule" id="PRU10141"/>
    </source>
</evidence>
<keyword evidence="9" id="KW-1185">Reference proteome</keyword>
<dbReference type="GO" id="GO:0007165">
    <property type="term" value="P:signal transduction"/>
    <property type="evidence" value="ECO:0000318"/>
    <property type="project" value="GO_Central"/>
</dbReference>
<accession>A0A1Y1IFM8</accession>
<dbReference type="GO" id="GO:0004674">
    <property type="term" value="F:protein serine/threonine kinase activity"/>
    <property type="evidence" value="ECO:0000318"/>
    <property type="project" value="GO_Central"/>
</dbReference>
<feature type="domain" description="Protein kinase" evidence="7">
    <location>
        <begin position="211"/>
        <end position="477"/>
    </location>
</feature>
<dbReference type="PANTHER" id="PTHR44329:SF260">
    <property type="entry name" value="PROTEIN KINASE DOMAIN-CONTAINING PROTEIN"/>
    <property type="match status" value="1"/>
</dbReference>
<dbReference type="Proteomes" id="UP000054558">
    <property type="component" value="Unassembled WGS sequence"/>
</dbReference>
<dbReference type="Gene3D" id="1.20.930.20">
    <property type="entry name" value="Adaptor protein Cbl, N-terminal domain"/>
    <property type="match status" value="1"/>
</dbReference>
<dbReference type="PROSITE" id="PS00108">
    <property type="entry name" value="PROTEIN_KINASE_ST"/>
    <property type="match status" value="1"/>
</dbReference>
<evidence type="ECO:0000256" key="2">
    <source>
        <dbReference type="ARBA" id="ARBA00022741"/>
    </source>
</evidence>
<reference evidence="8 9" key="1">
    <citation type="journal article" date="2014" name="Nat. Commun.">
        <title>Klebsormidium flaccidum genome reveals primary factors for plant terrestrial adaptation.</title>
        <authorList>
            <person name="Hori K."/>
            <person name="Maruyama F."/>
            <person name="Fujisawa T."/>
            <person name="Togashi T."/>
            <person name="Yamamoto N."/>
            <person name="Seo M."/>
            <person name="Sato S."/>
            <person name="Yamada T."/>
            <person name="Mori H."/>
            <person name="Tajima N."/>
            <person name="Moriyama T."/>
            <person name="Ikeuchi M."/>
            <person name="Watanabe M."/>
            <person name="Wada H."/>
            <person name="Kobayashi K."/>
            <person name="Saito M."/>
            <person name="Masuda T."/>
            <person name="Sasaki-Sekimoto Y."/>
            <person name="Mashiguchi K."/>
            <person name="Awai K."/>
            <person name="Shimojima M."/>
            <person name="Masuda S."/>
            <person name="Iwai M."/>
            <person name="Nobusawa T."/>
            <person name="Narise T."/>
            <person name="Kondo S."/>
            <person name="Saito H."/>
            <person name="Sato R."/>
            <person name="Murakawa M."/>
            <person name="Ihara Y."/>
            <person name="Oshima-Yamada Y."/>
            <person name="Ohtaka K."/>
            <person name="Satoh M."/>
            <person name="Sonobe K."/>
            <person name="Ishii M."/>
            <person name="Ohtani R."/>
            <person name="Kanamori-Sato M."/>
            <person name="Honoki R."/>
            <person name="Miyazaki D."/>
            <person name="Mochizuki H."/>
            <person name="Umetsu J."/>
            <person name="Higashi K."/>
            <person name="Shibata D."/>
            <person name="Kamiya Y."/>
            <person name="Sato N."/>
            <person name="Nakamura Y."/>
            <person name="Tabata S."/>
            <person name="Ida S."/>
            <person name="Kurokawa K."/>
            <person name="Ohta H."/>
        </authorList>
    </citation>
    <scope>NUCLEOTIDE SEQUENCE [LARGE SCALE GENOMIC DNA]</scope>
    <source>
        <strain evidence="8 9">NIES-2285</strain>
    </source>
</reference>
<evidence type="ECO:0000256" key="1">
    <source>
        <dbReference type="ARBA" id="ARBA00022679"/>
    </source>
</evidence>
<feature type="region of interest" description="Disordered" evidence="6">
    <location>
        <begin position="501"/>
        <end position="556"/>
    </location>
</feature>
<dbReference type="Pfam" id="PF22215">
    <property type="entry name" value="MLKL_N"/>
    <property type="match status" value="1"/>
</dbReference>
<keyword evidence="2 5" id="KW-0547">Nucleotide-binding</keyword>
<dbReference type="InterPro" id="IPR054000">
    <property type="entry name" value="MLKL_N"/>
</dbReference>
<evidence type="ECO:0000256" key="4">
    <source>
        <dbReference type="ARBA" id="ARBA00022840"/>
    </source>
</evidence>
<protein>
    <submittedName>
        <fullName evidence="8">Putative serine/threonine-protein kinase</fullName>
    </submittedName>
</protein>
<evidence type="ECO:0000256" key="3">
    <source>
        <dbReference type="ARBA" id="ARBA00022777"/>
    </source>
</evidence>
<dbReference type="AlphaFoldDB" id="A0A1Y1IFM8"/>
<keyword evidence="4 5" id="KW-0067">ATP-binding</keyword>
<gene>
    <name evidence="8" type="ORF">KFL_003610100</name>
</gene>
<evidence type="ECO:0000259" key="7">
    <source>
        <dbReference type="PROSITE" id="PS50011"/>
    </source>
</evidence>
<dbReference type="InterPro" id="IPR011009">
    <property type="entry name" value="Kinase-like_dom_sf"/>
</dbReference>
<dbReference type="GO" id="GO:0005524">
    <property type="term" value="F:ATP binding"/>
    <property type="evidence" value="ECO:0007669"/>
    <property type="project" value="UniProtKB-UniRule"/>
</dbReference>
<keyword evidence="3 8" id="KW-0418">Kinase</keyword>
<dbReference type="STRING" id="105231.A0A1Y1IFM8"/>
<evidence type="ECO:0000313" key="9">
    <source>
        <dbReference type="Proteomes" id="UP000054558"/>
    </source>
</evidence>
<dbReference type="SMART" id="SM00220">
    <property type="entry name" value="S_TKc"/>
    <property type="match status" value="1"/>
</dbReference>
<sequence length="763" mass="84610">MADPLAILDLCLNIMDRLQAAARAVEFSKKQCIRAATRVAEYKHRLVEWRRHRLGDPGSDLLQRMHALQRLEATLREGILLIETFGKQRYLIRLLHRDVNAEGFETFHQNLDECIRDITLDVVMEAAAAGRAHEAERGLREQCAREDRQELKQQMLELKEKLLSEAGHRRSEQDRNQEKLAQEIVNRLDARASEPGQDLAVLQLKRQDVQYEGCLVLGHGGFGIVYRGRYLNDEWVAVKAVECNRPAAQGKVIRALMEEARLCFKARHSRVVQLLGVCTDESPYLLVMECLAGTLEKLMRRRPSPPFSVAESVGILLQIAEGVQFLHRQDIAHRDLKPANILVEDLDAEHIKIKLCDFGLAKVKRETSLATSKVGTGCYRAPECQSDAAGRYQARAADIYSFGVTTYEVLTGEWPADLVTQLGRAAAIAKMVETVRSACGAELANLVSDCCQHEPNLRPANFGFVCTRLKLARDSLLDPVGLARRLQDSVHIGEAVEADSLASPSGVASETSRSGGASSAHADQVGNLSQPPSYKTPAASPRSTLQPAISSREERERAAFETWRKTVGSDGEATWERFWELFEGDLHIWDDEERARFQDQVCRSPVAPTIKRAEWVRAVGSSASAIDFWKSAKQRRWSPAGLARGQTDGQWTHKVEAPAGAFIVQWKGKTGSGQWLDLLGIADAGAGKTLPEQPDGFARVTGRAGGWLTNFMGVGAVRDSPWEDSGERAGLTPSSRVVGYQMRVTGSYAETVRFLFAEPVRTV</sequence>
<dbReference type="PANTHER" id="PTHR44329">
    <property type="entry name" value="SERINE/THREONINE-PROTEIN KINASE TNNI3K-RELATED"/>
    <property type="match status" value="1"/>
</dbReference>
<name>A0A1Y1IFM8_KLENI</name>
<keyword evidence="1" id="KW-0808">Transferase</keyword>
<dbReference type="CDD" id="cd21037">
    <property type="entry name" value="MLKL_NTD"/>
    <property type="match status" value="1"/>
</dbReference>
<dbReference type="InterPro" id="IPR059179">
    <property type="entry name" value="MLKL-like_MCAfunc"/>
</dbReference>
<feature type="binding site" evidence="5">
    <location>
        <position position="239"/>
    </location>
    <ligand>
        <name>ATP</name>
        <dbReference type="ChEBI" id="CHEBI:30616"/>
    </ligand>
</feature>
<dbReference type="InterPro" id="IPR017441">
    <property type="entry name" value="Protein_kinase_ATP_BS"/>
</dbReference>
<dbReference type="GO" id="GO:0007166">
    <property type="term" value="P:cell surface receptor signaling pathway"/>
    <property type="evidence" value="ECO:0007669"/>
    <property type="project" value="InterPro"/>
</dbReference>